<dbReference type="GO" id="GO:0015630">
    <property type="term" value="C:microtubule cytoskeleton"/>
    <property type="evidence" value="ECO:0007669"/>
    <property type="project" value="UniProtKB-UniRule"/>
</dbReference>
<dbReference type="Proteomes" id="UP000281553">
    <property type="component" value="Unassembled WGS sequence"/>
</dbReference>
<keyword evidence="5" id="KW-1185">Reference proteome</keyword>
<keyword evidence="3" id="KW-0282">Flagellum</keyword>
<evidence type="ECO:0000256" key="3">
    <source>
        <dbReference type="RuleBase" id="RU367040"/>
    </source>
</evidence>
<name>A0A3P6PSK9_DIBLA</name>
<evidence type="ECO:0000313" key="5">
    <source>
        <dbReference type="Proteomes" id="UP000281553"/>
    </source>
</evidence>
<dbReference type="EMBL" id="UYRU01003420">
    <property type="protein sequence ID" value="VDK35777.1"/>
    <property type="molecule type" value="Genomic_DNA"/>
</dbReference>
<reference evidence="4 5" key="1">
    <citation type="submission" date="2018-11" db="EMBL/GenBank/DDBJ databases">
        <authorList>
            <consortium name="Pathogen Informatics"/>
        </authorList>
    </citation>
    <scope>NUCLEOTIDE SEQUENCE [LARGE SCALE GENOMIC DNA]</scope>
</reference>
<dbReference type="PANTHER" id="PTHR19960">
    <property type="entry name" value="TEKTIN"/>
    <property type="match status" value="1"/>
</dbReference>
<dbReference type="GO" id="GO:0005634">
    <property type="term" value="C:nucleus"/>
    <property type="evidence" value="ECO:0007669"/>
    <property type="project" value="TreeGrafter"/>
</dbReference>
<dbReference type="InterPro" id="IPR048256">
    <property type="entry name" value="Tektin-like"/>
</dbReference>
<dbReference type="PANTHER" id="PTHR19960:SF7">
    <property type="entry name" value="TEKTIN"/>
    <property type="match status" value="1"/>
</dbReference>
<dbReference type="GO" id="GO:0005930">
    <property type="term" value="C:axoneme"/>
    <property type="evidence" value="ECO:0007669"/>
    <property type="project" value="UniProtKB-SubCell"/>
</dbReference>
<accession>A0A3P6PSK9</accession>
<keyword evidence="3" id="KW-0969">Cilium</keyword>
<organism evidence="4 5">
    <name type="scientific">Dibothriocephalus latus</name>
    <name type="common">Fish tapeworm</name>
    <name type="synonym">Diphyllobothrium latum</name>
    <dbReference type="NCBI Taxonomy" id="60516"/>
    <lineage>
        <taxon>Eukaryota</taxon>
        <taxon>Metazoa</taxon>
        <taxon>Spiralia</taxon>
        <taxon>Lophotrochozoa</taxon>
        <taxon>Platyhelminthes</taxon>
        <taxon>Cestoda</taxon>
        <taxon>Eucestoda</taxon>
        <taxon>Diphyllobothriidea</taxon>
        <taxon>Diphyllobothriidae</taxon>
        <taxon>Dibothriocephalus</taxon>
    </lineage>
</organism>
<dbReference type="AlphaFoldDB" id="A0A3P6PSK9"/>
<keyword evidence="2" id="KW-0963">Cytoplasm</keyword>
<dbReference type="InterPro" id="IPR000435">
    <property type="entry name" value="Tektins"/>
</dbReference>
<proteinExistence type="inferred from homology"/>
<dbReference type="GO" id="GO:0060294">
    <property type="term" value="P:cilium movement involved in cell motility"/>
    <property type="evidence" value="ECO:0007669"/>
    <property type="project" value="UniProtKB-UniRule"/>
</dbReference>
<comment type="subcellular location">
    <subcellularLocation>
        <location evidence="3">Cytoplasm</location>
        <location evidence="3">Cytoskeleton</location>
        <location evidence="3">Cilium axoneme</location>
    </subcellularLocation>
</comment>
<dbReference type="Pfam" id="PF03148">
    <property type="entry name" value="Tektin"/>
    <property type="match status" value="1"/>
</dbReference>
<comment type="similarity">
    <text evidence="1 3">Belongs to the tektin family.</text>
</comment>
<gene>
    <name evidence="4" type="ORF">DILT_LOCUS713</name>
</gene>
<evidence type="ECO:0000256" key="2">
    <source>
        <dbReference type="ARBA" id="ARBA00022490"/>
    </source>
</evidence>
<evidence type="ECO:0000313" key="4">
    <source>
        <dbReference type="EMBL" id="VDK35777.1"/>
    </source>
</evidence>
<protein>
    <recommendedName>
        <fullName evidence="3">Tektin</fullName>
    </recommendedName>
</protein>
<evidence type="ECO:0000256" key="1">
    <source>
        <dbReference type="ARBA" id="ARBA00007209"/>
    </source>
</evidence>
<dbReference type="GO" id="GO:0060271">
    <property type="term" value="P:cilium assembly"/>
    <property type="evidence" value="ECO:0007669"/>
    <property type="project" value="UniProtKB-UniRule"/>
</dbReference>
<dbReference type="OrthoDB" id="440745at2759"/>
<keyword evidence="3" id="KW-0966">Cell projection</keyword>
<sequence>METICILSTTTLKQWEDFTRYNWQRTEAEVGASERLREAIFYVMNQTENELEAQARATDFALRKRAHEDKAALDELNWQRKQVSIGGLRSDD</sequence>